<dbReference type="RefSeq" id="WP_377513525.1">
    <property type="nucleotide sequence ID" value="NZ_JBHSQS010000010.1"/>
</dbReference>
<evidence type="ECO:0000256" key="1">
    <source>
        <dbReference type="SAM" id="MobiDB-lite"/>
    </source>
</evidence>
<keyword evidence="4" id="KW-1185">Reference proteome</keyword>
<dbReference type="Proteomes" id="UP001596226">
    <property type="component" value="Unassembled WGS sequence"/>
</dbReference>
<sequence>MLSRARRRLLTPLLAAALASALTGCSLLDRSSGDTPAGQPSAGAAAGGSVPEIPTTIAAGQVSLLQRLGADAPLRSLSVQRDGAWQCVDCAGDGVTSRGTLAPEQTERLQVLLADPALAKETDQVRLYRTTCIDALTSSLLTSSGLITSQDCPGEERPPIAGEILLLLTQATPAEIKG</sequence>
<dbReference type="EMBL" id="JBHSQS010000010">
    <property type="protein sequence ID" value="MFC5925451.1"/>
    <property type="molecule type" value="Genomic_DNA"/>
</dbReference>
<organism evidence="3 4">
    <name type="scientific">Micromonospora vulcania</name>
    <dbReference type="NCBI Taxonomy" id="1441873"/>
    <lineage>
        <taxon>Bacteria</taxon>
        <taxon>Bacillati</taxon>
        <taxon>Actinomycetota</taxon>
        <taxon>Actinomycetes</taxon>
        <taxon>Micromonosporales</taxon>
        <taxon>Micromonosporaceae</taxon>
        <taxon>Micromonospora</taxon>
    </lineage>
</organism>
<dbReference type="PROSITE" id="PS51257">
    <property type="entry name" value="PROKAR_LIPOPROTEIN"/>
    <property type="match status" value="1"/>
</dbReference>
<feature type="compositionally biased region" description="Low complexity" evidence="1">
    <location>
        <begin position="36"/>
        <end position="49"/>
    </location>
</feature>
<evidence type="ECO:0000256" key="2">
    <source>
        <dbReference type="SAM" id="SignalP"/>
    </source>
</evidence>
<name>A0ABW1HAK4_9ACTN</name>
<accession>A0ABW1HAK4</accession>
<proteinExistence type="predicted"/>
<feature type="chain" id="PRO_5045220971" evidence="2">
    <location>
        <begin position="22"/>
        <end position="178"/>
    </location>
</feature>
<reference evidence="4" key="1">
    <citation type="journal article" date="2019" name="Int. J. Syst. Evol. Microbiol.">
        <title>The Global Catalogue of Microorganisms (GCM) 10K type strain sequencing project: providing services to taxonomists for standard genome sequencing and annotation.</title>
        <authorList>
            <consortium name="The Broad Institute Genomics Platform"/>
            <consortium name="The Broad Institute Genome Sequencing Center for Infectious Disease"/>
            <person name="Wu L."/>
            <person name="Ma J."/>
        </authorList>
    </citation>
    <scope>NUCLEOTIDE SEQUENCE [LARGE SCALE GENOMIC DNA]</scope>
    <source>
        <strain evidence="4">CGMCC 4.7144</strain>
    </source>
</reference>
<keyword evidence="2" id="KW-0732">Signal</keyword>
<gene>
    <name evidence="3" type="ORF">ACFQGL_19090</name>
</gene>
<feature type="signal peptide" evidence="2">
    <location>
        <begin position="1"/>
        <end position="21"/>
    </location>
</feature>
<comment type="caution">
    <text evidence="3">The sequence shown here is derived from an EMBL/GenBank/DDBJ whole genome shotgun (WGS) entry which is preliminary data.</text>
</comment>
<feature type="region of interest" description="Disordered" evidence="1">
    <location>
        <begin position="31"/>
        <end position="50"/>
    </location>
</feature>
<evidence type="ECO:0000313" key="3">
    <source>
        <dbReference type="EMBL" id="MFC5925451.1"/>
    </source>
</evidence>
<protein>
    <submittedName>
        <fullName evidence="3">Uncharacterized protein</fullName>
    </submittedName>
</protein>
<evidence type="ECO:0000313" key="4">
    <source>
        <dbReference type="Proteomes" id="UP001596226"/>
    </source>
</evidence>